<sequence length="62" mass="7036">MRQQNYSHFGETPNVMLWAASFLPTNRFSTTYLSRVVNSSVSRMVALTLKLASVCFAKMFAK</sequence>
<name>A0A0P1ACQ6_PLAHL</name>
<dbReference type="RefSeq" id="XP_024574377.1">
    <property type="nucleotide sequence ID" value="XM_024723397.1"/>
</dbReference>
<dbReference type="AlphaFoldDB" id="A0A0P1ACQ6"/>
<keyword evidence="2" id="KW-1185">Reference proteome</keyword>
<protein>
    <submittedName>
        <fullName evidence="1">Uncharacterized protein</fullName>
    </submittedName>
</protein>
<accession>A0A0P1ACQ6</accession>
<dbReference type="Proteomes" id="UP000054928">
    <property type="component" value="Unassembled WGS sequence"/>
</dbReference>
<proteinExistence type="predicted"/>
<dbReference type="EMBL" id="CCYD01000291">
    <property type="protein sequence ID" value="CEG38008.1"/>
    <property type="molecule type" value="Genomic_DNA"/>
</dbReference>
<evidence type="ECO:0000313" key="2">
    <source>
        <dbReference type="Proteomes" id="UP000054928"/>
    </source>
</evidence>
<organism evidence="1 2">
    <name type="scientific">Plasmopara halstedii</name>
    <name type="common">Downy mildew of sunflower</name>
    <dbReference type="NCBI Taxonomy" id="4781"/>
    <lineage>
        <taxon>Eukaryota</taxon>
        <taxon>Sar</taxon>
        <taxon>Stramenopiles</taxon>
        <taxon>Oomycota</taxon>
        <taxon>Peronosporomycetes</taxon>
        <taxon>Peronosporales</taxon>
        <taxon>Peronosporaceae</taxon>
        <taxon>Plasmopara</taxon>
    </lineage>
</organism>
<evidence type="ECO:0000313" key="1">
    <source>
        <dbReference type="EMBL" id="CEG38008.1"/>
    </source>
</evidence>
<reference evidence="2" key="1">
    <citation type="submission" date="2014-09" db="EMBL/GenBank/DDBJ databases">
        <authorList>
            <person name="Sharma Rahul"/>
            <person name="Thines Marco"/>
        </authorList>
    </citation>
    <scope>NUCLEOTIDE SEQUENCE [LARGE SCALE GENOMIC DNA]</scope>
</reference>
<dbReference type="GeneID" id="36401105"/>